<dbReference type="PANTHER" id="PTHR13697">
    <property type="entry name" value="PHOSPHOFRUCTOKINASE"/>
    <property type="match status" value="1"/>
</dbReference>
<dbReference type="GO" id="GO:0046872">
    <property type="term" value="F:metal ion binding"/>
    <property type="evidence" value="ECO:0007669"/>
    <property type="project" value="UniProtKB-KW"/>
</dbReference>
<dbReference type="AlphaFoldDB" id="A0A645D096"/>
<dbReference type="Pfam" id="PF00365">
    <property type="entry name" value="PFK"/>
    <property type="match status" value="1"/>
</dbReference>
<dbReference type="Gene3D" id="3.40.50.460">
    <property type="entry name" value="Phosphofructokinase domain"/>
    <property type="match status" value="1"/>
</dbReference>
<evidence type="ECO:0000256" key="9">
    <source>
        <dbReference type="ARBA" id="ARBA00022842"/>
    </source>
</evidence>
<evidence type="ECO:0000256" key="2">
    <source>
        <dbReference type="ARBA" id="ARBA00004496"/>
    </source>
</evidence>
<dbReference type="GO" id="GO:0061621">
    <property type="term" value="P:canonical glycolysis"/>
    <property type="evidence" value="ECO:0007669"/>
    <property type="project" value="TreeGrafter"/>
</dbReference>
<dbReference type="GO" id="GO:0048029">
    <property type="term" value="F:monosaccharide binding"/>
    <property type="evidence" value="ECO:0007669"/>
    <property type="project" value="TreeGrafter"/>
</dbReference>
<dbReference type="PROSITE" id="PS00433">
    <property type="entry name" value="PHOSPHOFRUCTOKINASE"/>
    <property type="match status" value="1"/>
</dbReference>
<dbReference type="EMBL" id="VSSQ01031599">
    <property type="protein sequence ID" value="MPM82545.1"/>
    <property type="molecule type" value="Genomic_DNA"/>
</dbReference>
<protein>
    <recommendedName>
        <fullName evidence="4">6-phosphofructokinase</fullName>
        <ecNumber evidence="4">2.7.1.11</ecNumber>
    </recommendedName>
</protein>
<evidence type="ECO:0000256" key="5">
    <source>
        <dbReference type="ARBA" id="ARBA00022490"/>
    </source>
</evidence>
<evidence type="ECO:0000256" key="3">
    <source>
        <dbReference type="ARBA" id="ARBA00004679"/>
    </source>
</evidence>
<dbReference type="InterPro" id="IPR015912">
    <property type="entry name" value="Phosphofructokinase_CS"/>
</dbReference>
<dbReference type="PRINTS" id="PR00476">
    <property type="entry name" value="PHFRCTKINASE"/>
</dbReference>
<dbReference type="GO" id="GO:0005524">
    <property type="term" value="F:ATP binding"/>
    <property type="evidence" value="ECO:0007669"/>
    <property type="project" value="TreeGrafter"/>
</dbReference>
<comment type="caution">
    <text evidence="12">The sequence shown here is derived from an EMBL/GenBank/DDBJ whole genome shotgun (WGS) entry which is preliminary data.</text>
</comment>
<evidence type="ECO:0000256" key="10">
    <source>
        <dbReference type="ARBA" id="ARBA00023152"/>
    </source>
</evidence>
<dbReference type="FunFam" id="3.40.50.460:FF:000002">
    <property type="entry name" value="ATP-dependent 6-phosphofructokinase"/>
    <property type="match status" value="1"/>
</dbReference>
<organism evidence="12">
    <name type="scientific">bioreactor metagenome</name>
    <dbReference type="NCBI Taxonomy" id="1076179"/>
    <lineage>
        <taxon>unclassified sequences</taxon>
        <taxon>metagenomes</taxon>
        <taxon>ecological metagenomes</taxon>
    </lineage>
</organism>
<dbReference type="GO" id="GO:0030388">
    <property type="term" value="P:fructose 1,6-bisphosphate metabolic process"/>
    <property type="evidence" value="ECO:0007669"/>
    <property type="project" value="TreeGrafter"/>
</dbReference>
<dbReference type="GO" id="GO:0016208">
    <property type="term" value="F:AMP binding"/>
    <property type="evidence" value="ECO:0007669"/>
    <property type="project" value="TreeGrafter"/>
</dbReference>
<evidence type="ECO:0000256" key="8">
    <source>
        <dbReference type="ARBA" id="ARBA00022777"/>
    </source>
</evidence>
<evidence type="ECO:0000313" key="12">
    <source>
        <dbReference type="EMBL" id="MPM82545.1"/>
    </source>
</evidence>
<sequence length="272" mass="29194">MQTLNENNTNKLNMMMANYKQFGFDALVILGGNGTHKTAHLLSQNGANVVTIPKTIDNDVYGTDLTFGFDSAVEKATYVIDAIHTTAASHGRVFVIELMGHKVGWITLCAGIAGGADVILIPEIPYDLEHVMKAIEDRNRQGKNFSIIAIAEGALTKEEAELPKKERGSLIAPGNRLAEILSRRLAQDVRAIVPGHLQRGGDPTSTDRLLCSRFGAMAGELVKKGQFGNMVALRGTEIVAVPLCEVAGKLKGIPADSQLLRHAKLLGISMGV</sequence>
<dbReference type="InterPro" id="IPR022953">
    <property type="entry name" value="ATP_PFK"/>
</dbReference>
<proteinExistence type="predicted"/>
<comment type="pathway">
    <text evidence="3">Carbohydrate degradation; glycolysis; D-glyceraldehyde 3-phosphate and glycerone phosphate from D-glucose: step 3/4.</text>
</comment>
<dbReference type="EC" id="2.7.1.11" evidence="4"/>
<comment type="subcellular location">
    <subcellularLocation>
        <location evidence="2">Cytoplasm</location>
    </subcellularLocation>
</comment>
<evidence type="ECO:0000259" key="11">
    <source>
        <dbReference type="Pfam" id="PF00365"/>
    </source>
</evidence>
<evidence type="ECO:0000256" key="1">
    <source>
        <dbReference type="ARBA" id="ARBA00001946"/>
    </source>
</evidence>
<dbReference type="PANTHER" id="PTHR13697:SF52">
    <property type="entry name" value="ATP-DEPENDENT 6-PHOSPHOFRUCTOKINASE 3"/>
    <property type="match status" value="1"/>
</dbReference>
<keyword evidence="10" id="KW-0324">Glycolysis</keyword>
<feature type="domain" description="Phosphofructokinase" evidence="11">
    <location>
        <begin position="8"/>
        <end position="221"/>
    </location>
</feature>
<dbReference type="GO" id="GO:0070095">
    <property type="term" value="F:fructose-6-phosphate binding"/>
    <property type="evidence" value="ECO:0007669"/>
    <property type="project" value="TreeGrafter"/>
</dbReference>
<evidence type="ECO:0000256" key="4">
    <source>
        <dbReference type="ARBA" id="ARBA00012055"/>
    </source>
</evidence>
<name>A0A645D096_9ZZZZ</name>
<dbReference type="InterPro" id="IPR000023">
    <property type="entry name" value="Phosphofructokinase_dom"/>
</dbReference>
<comment type="cofactor">
    <cofactor evidence="1">
        <name>Mg(2+)</name>
        <dbReference type="ChEBI" id="CHEBI:18420"/>
    </cofactor>
</comment>
<evidence type="ECO:0000256" key="7">
    <source>
        <dbReference type="ARBA" id="ARBA00022723"/>
    </source>
</evidence>
<keyword evidence="7" id="KW-0479">Metal-binding</keyword>
<dbReference type="InterPro" id="IPR035966">
    <property type="entry name" value="PKF_sf"/>
</dbReference>
<keyword evidence="9" id="KW-0460">Magnesium</keyword>
<dbReference type="NCBIfam" id="NF002872">
    <property type="entry name" value="PRK03202.1"/>
    <property type="match status" value="1"/>
</dbReference>
<keyword evidence="6 12" id="KW-0808">Transferase</keyword>
<gene>
    <name evidence="12" type="primary">pfkA2_5</name>
    <name evidence="12" type="ORF">SDC9_129606</name>
</gene>
<dbReference type="UniPathway" id="UPA00109">
    <property type="reaction ID" value="UER00182"/>
</dbReference>
<dbReference type="GO" id="GO:0003872">
    <property type="term" value="F:6-phosphofructokinase activity"/>
    <property type="evidence" value="ECO:0007669"/>
    <property type="project" value="UniProtKB-EC"/>
</dbReference>
<dbReference type="GO" id="GO:0005945">
    <property type="term" value="C:6-phosphofructokinase complex"/>
    <property type="evidence" value="ECO:0007669"/>
    <property type="project" value="TreeGrafter"/>
</dbReference>
<reference evidence="12" key="1">
    <citation type="submission" date="2019-08" db="EMBL/GenBank/DDBJ databases">
        <authorList>
            <person name="Kucharzyk K."/>
            <person name="Murdoch R.W."/>
            <person name="Higgins S."/>
            <person name="Loffler F."/>
        </authorList>
    </citation>
    <scope>NUCLEOTIDE SEQUENCE</scope>
</reference>
<dbReference type="SUPFAM" id="SSF53784">
    <property type="entry name" value="Phosphofructokinase"/>
    <property type="match status" value="1"/>
</dbReference>
<evidence type="ECO:0000256" key="6">
    <source>
        <dbReference type="ARBA" id="ARBA00022679"/>
    </source>
</evidence>
<dbReference type="GO" id="GO:0006002">
    <property type="term" value="P:fructose 6-phosphate metabolic process"/>
    <property type="evidence" value="ECO:0007669"/>
    <property type="project" value="InterPro"/>
</dbReference>
<keyword evidence="5" id="KW-0963">Cytoplasm</keyword>
<dbReference type="GO" id="GO:0042802">
    <property type="term" value="F:identical protein binding"/>
    <property type="evidence" value="ECO:0007669"/>
    <property type="project" value="TreeGrafter"/>
</dbReference>
<keyword evidence="8 12" id="KW-0418">Kinase</keyword>
<accession>A0A645D096</accession>